<feature type="domain" description="GBF1-like tetratricopeptide repeats" evidence="2">
    <location>
        <begin position="818"/>
        <end position="999"/>
    </location>
</feature>
<dbReference type="OrthoDB" id="10258608at2759"/>
<dbReference type="EMBL" id="LR899855">
    <property type="protein sequence ID" value="CAD7242933.1"/>
    <property type="molecule type" value="Genomic_DNA"/>
</dbReference>
<accession>A0A7R9A1S1</accession>
<organism evidence="3">
    <name type="scientific">Darwinula stevensoni</name>
    <dbReference type="NCBI Taxonomy" id="69355"/>
    <lineage>
        <taxon>Eukaryota</taxon>
        <taxon>Metazoa</taxon>
        <taxon>Ecdysozoa</taxon>
        <taxon>Arthropoda</taxon>
        <taxon>Crustacea</taxon>
        <taxon>Oligostraca</taxon>
        <taxon>Ostracoda</taxon>
        <taxon>Podocopa</taxon>
        <taxon>Podocopida</taxon>
        <taxon>Darwinulocopina</taxon>
        <taxon>Darwinuloidea</taxon>
        <taxon>Darwinulidae</taxon>
        <taxon>Darwinula</taxon>
    </lineage>
</organism>
<dbReference type="EMBL" id="CAJPEV010000338">
    <property type="protein sequence ID" value="CAG0884185.1"/>
    <property type="molecule type" value="Genomic_DNA"/>
</dbReference>
<dbReference type="InterPro" id="IPR056604">
    <property type="entry name" value="GBF1-like_TPR"/>
</dbReference>
<dbReference type="Proteomes" id="UP000677054">
    <property type="component" value="Unassembled WGS sequence"/>
</dbReference>
<dbReference type="PANTHER" id="PTHR10663:SF388">
    <property type="entry name" value="GOLGI-SPECIFIC BREFELDIN A-RESISTANCE GUANINE NUCLEOTIDE EXCHANGE FACTOR 1"/>
    <property type="match status" value="1"/>
</dbReference>
<feature type="compositionally biased region" description="Basic and acidic residues" evidence="1">
    <location>
        <begin position="1044"/>
        <end position="1064"/>
    </location>
</feature>
<dbReference type="AlphaFoldDB" id="A0A7R9A1S1"/>
<dbReference type="Pfam" id="PF23325">
    <property type="entry name" value="TPR_28"/>
    <property type="match status" value="1"/>
</dbReference>
<keyword evidence="4" id="KW-1185">Reference proteome</keyword>
<protein>
    <recommendedName>
        <fullName evidence="2">GBF1-like tetratricopeptide repeats domain-containing protein</fullName>
    </recommendedName>
</protein>
<dbReference type="PANTHER" id="PTHR10663">
    <property type="entry name" value="GUANYL-NUCLEOTIDE EXCHANGE FACTOR"/>
    <property type="match status" value="1"/>
</dbReference>
<reference evidence="3" key="1">
    <citation type="submission" date="2020-11" db="EMBL/GenBank/DDBJ databases">
        <authorList>
            <person name="Tran Van P."/>
        </authorList>
    </citation>
    <scope>NUCLEOTIDE SEQUENCE</scope>
</reference>
<feature type="non-terminal residue" evidence="3">
    <location>
        <position position="1"/>
    </location>
</feature>
<feature type="compositionally biased region" description="Polar residues" evidence="1">
    <location>
        <begin position="1008"/>
        <end position="1023"/>
    </location>
</feature>
<sequence length="1178" mass="130873">MPAEQTGQVKENYEWKVLLRRGVTREGQYLTAPEGLFDHDLFSLIWGPCLAALSYVFDKTLDDAIMQRTISGFRKCAMIAGHYGMSDVFDNLTISLCKFTGLLHCSEVMQSAENVAIWFGGNAKAQIAAKTLFTLAHRHGDILREGWKSLLDTHLVLYKCKLLPKCLVEAEDFVDPAGKVCLIQEELLPSAQRNESGLLSSLYSYIALSEPTGSKGPTAEDQEAMEQARDCIRDCHTEYLITESKFLRADSFQELVKALMQASLPEGGGVSLHLPTPTPVNEGSTIFFLELLIKVMIQNRQDHQFLLIFCRDRSQLVWGSVKDHIFSVMQHGAKDELPFMVERAVVGLLRLAIRLLRREDMAPQQTMMQEKKQKPKKLRQCWQAALIMLIRLNLPHLPFPLPPPMPVLESLQMLLVLKTSWLRRVSRQISFALHELLKTNAANIHEGKDWGIIFALLEVVGAGAKPVICGPVVNPFAGKERNPAPPSLAGGMTGVGFDGGEVHSECEVLAASGGGGSDISDRGYQSDSELYDTSHGGSRITGLPVLAQINRTASMDVFPTSRLHGSGEVQKGHLISIQPSTLVFSYTAYENYGFGELRIWHVQNVCDRGNVNVVVDVNMEHASEQSTSVLTLSSFLVSPEGEVERGSPTLDHRPLLQPVNQWTMELNSPLAFDPDVHAFMRCCESLAFLVRDVAHVTPHNFPSCVHCIRTFVEANLDGGRVVKRAVTRDGKEAKSRKRANASGRVKQDLRTQGRKAHVTQQQAAYDADESDSEELPSGYHQVAIQLLDLMHTLHTRAASIFESWAAEGSANVELESLWSTCWCPLLQGIACLCYDARKQVRTSAVTYLQRALLVHDLQTLKAWEWESCFNQVLFPLMGKLLESSTLGDPMGMEETRMRVATLLSKVFLQHLTPLLSLPTFTALWLTILDFMDKFMRSDKSDLLCEAIPESLKNMLLVMETAGVFGSPEQSQSLCSLHRNELWNITWDRISSFLPHLKEELFRPQCEVQNQVSSRHPESSQAETFVSHDVDIPPPVSMDSSSTLVEREPKELSAPEVAEIPREDIPDSNAPHDPSTVVISSLNNVQGGAEADPVESHSLLERSPPASKDARMAPMTPPMEGRLVTQGTGTAPTPPMSVPLLLNPEVIQTSALPVFSPRERLWTAKKQNGKIIPQNTERR</sequence>
<evidence type="ECO:0000313" key="4">
    <source>
        <dbReference type="Proteomes" id="UP000677054"/>
    </source>
</evidence>
<feature type="region of interest" description="Disordered" evidence="1">
    <location>
        <begin position="727"/>
        <end position="774"/>
    </location>
</feature>
<proteinExistence type="predicted"/>
<evidence type="ECO:0000313" key="3">
    <source>
        <dbReference type="EMBL" id="CAD7242933.1"/>
    </source>
</evidence>
<name>A0A7R9A1S1_9CRUS</name>
<feature type="compositionally biased region" description="Polar residues" evidence="1">
    <location>
        <begin position="1076"/>
        <end position="1085"/>
    </location>
</feature>
<gene>
    <name evidence="3" type="ORF">DSTB1V02_LOCUS2874</name>
</gene>
<evidence type="ECO:0000259" key="2">
    <source>
        <dbReference type="Pfam" id="PF23325"/>
    </source>
</evidence>
<feature type="region of interest" description="Disordered" evidence="1">
    <location>
        <begin position="1008"/>
        <end position="1136"/>
    </location>
</feature>
<evidence type="ECO:0000256" key="1">
    <source>
        <dbReference type="SAM" id="MobiDB-lite"/>
    </source>
</evidence>